<dbReference type="AlphaFoldDB" id="A0A8H5BQL1"/>
<keyword evidence="1" id="KW-0812">Transmembrane</keyword>
<evidence type="ECO:0000313" key="3">
    <source>
        <dbReference type="EMBL" id="KAF5327414.1"/>
    </source>
</evidence>
<gene>
    <name evidence="3" type="ORF">D9619_004699</name>
</gene>
<keyword evidence="1" id="KW-1133">Transmembrane helix</keyword>
<dbReference type="PANTHER" id="PTHR40465:SF1">
    <property type="entry name" value="DUF6534 DOMAIN-CONTAINING PROTEIN"/>
    <property type="match status" value="1"/>
</dbReference>
<feature type="transmembrane region" description="Helical" evidence="1">
    <location>
        <begin position="208"/>
        <end position="226"/>
    </location>
</feature>
<evidence type="ECO:0000256" key="1">
    <source>
        <dbReference type="SAM" id="Phobius"/>
    </source>
</evidence>
<dbReference type="OrthoDB" id="2929525at2759"/>
<sequence length="335" mass="36633">MTPSAFFLQSDANLGAIEIAASLGLVLLGILLVQGYTYFRTSEGDFRGLKIPVGTLLAIETFHSFTASHTVYNETVTRWDRAQINSYSLCANMTGGTYITAFVQGFLSYRLYRISGGKKSTSLLCLWLASLRFILGMVMSAECNLDVRRTPNWVGFVTRFSWLIVSTLAVGAAADVAIACSMLYYLWTLAPSGNTTLTATIRRWSLRSGLVASFFSVGVLICFVAMSNLVWVGLYIILVRVYAISFLALLNARPRERRSLVRPPSVSTNTIYDTVPASAAPTGVPFSLAELPSGAAPPVPSTHITAETLGSDVPVADYHIEMTYDRRGNLQFTER</sequence>
<dbReference type="InterPro" id="IPR045339">
    <property type="entry name" value="DUF6534"/>
</dbReference>
<protein>
    <recommendedName>
        <fullName evidence="2">DUF6534 domain-containing protein</fullName>
    </recommendedName>
</protein>
<comment type="caution">
    <text evidence="3">The sequence shown here is derived from an EMBL/GenBank/DDBJ whole genome shotgun (WGS) entry which is preliminary data.</text>
</comment>
<evidence type="ECO:0000313" key="4">
    <source>
        <dbReference type="Proteomes" id="UP000567179"/>
    </source>
</evidence>
<dbReference type="Proteomes" id="UP000567179">
    <property type="component" value="Unassembled WGS sequence"/>
</dbReference>
<accession>A0A8H5BQL1</accession>
<organism evidence="3 4">
    <name type="scientific">Psilocybe cf. subviscida</name>
    <dbReference type="NCBI Taxonomy" id="2480587"/>
    <lineage>
        <taxon>Eukaryota</taxon>
        <taxon>Fungi</taxon>
        <taxon>Dikarya</taxon>
        <taxon>Basidiomycota</taxon>
        <taxon>Agaricomycotina</taxon>
        <taxon>Agaricomycetes</taxon>
        <taxon>Agaricomycetidae</taxon>
        <taxon>Agaricales</taxon>
        <taxon>Agaricineae</taxon>
        <taxon>Strophariaceae</taxon>
        <taxon>Psilocybe</taxon>
    </lineage>
</organism>
<keyword evidence="1" id="KW-0472">Membrane</keyword>
<reference evidence="3 4" key="1">
    <citation type="journal article" date="2020" name="ISME J.">
        <title>Uncovering the hidden diversity of litter-decomposition mechanisms in mushroom-forming fungi.</title>
        <authorList>
            <person name="Floudas D."/>
            <person name="Bentzer J."/>
            <person name="Ahren D."/>
            <person name="Johansson T."/>
            <person name="Persson P."/>
            <person name="Tunlid A."/>
        </authorList>
    </citation>
    <scope>NUCLEOTIDE SEQUENCE [LARGE SCALE GENOMIC DNA]</scope>
    <source>
        <strain evidence="3 4">CBS 101986</strain>
    </source>
</reference>
<feature type="transmembrane region" description="Helical" evidence="1">
    <location>
        <begin position="20"/>
        <end position="39"/>
    </location>
</feature>
<feature type="transmembrane region" description="Helical" evidence="1">
    <location>
        <begin position="160"/>
        <end position="187"/>
    </location>
</feature>
<feature type="transmembrane region" description="Helical" evidence="1">
    <location>
        <begin position="121"/>
        <end position="140"/>
    </location>
</feature>
<feature type="transmembrane region" description="Helical" evidence="1">
    <location>
        <begin position="232"/>
        <end position="252"/>
    </location>
</feature>
<dbReference type="PANTHER" id="PTHR40465">
    <property type="entry name" value="CHROMOSOME 1, WHOLE GENOME SHOTGUN SEQUENCE"/>
    <property type="match status" value="1"/>
</dbReference>
<dbReference type="EMBL" id="JAACJJ010000014">
    <property type="protein sequence ID" value="KAF5327414.1"/>
    <property type="molecule type" value="Genomic_DNA"/>
</dbReference>
<evidence type="ECO:0000259" key="2">
    <source>
        <dbReference type="Pfam" id="PF20152"/>
    </source>
</evidence>
<keyword evidence="4" id="KW-1185">Reference proteome</keyword>
<name>A0A8H5BQL1_9AGAR</name>
<proteinExistence type="predicted"/>
<dbReference type="Pfam" id="PF20152">
    <property type="entry name" value="DUF6534"/>
    <property type="match status" value="1"/>
</dbReference>
<feature type="domain" description="DUF6534" evidence="2">
    <location>
        <begin position="172"/>
        <end position="254"/>
    </location>
</feature>